<dbReference type="EMBL" id="JQAN02000010">
    <property type="protein sequence ID" value="PPD57934.1"/>
    <property type="molecule type" value="Genomic_DNA"/>
</dbReference>
<proteinExistence type="predicted"/>
<evidence type="ECO:0000313" key="1">
    <source>
        <dbReference type="EMBL" id="PPD57934.1"/>
    </source>
</evidence>
<dbReference type="GO" id="GO:0051603">
    <property type="term" value="P:proteolysis involved in protein catabolic process"/>
    <property type="evidence" value="ECO:0007669"/>
    <property type="project" value="InterPro"/>
</dbReference>
<name>A0A2P5P6K8_9CHLR</name>
<dbReference type="GO" id="GO:0005839">
    <property type="term" value="C:proteasome core complex"/>
    <property type="evidence" value="ECO:0007669"/>
    <property type="project" value="InterPro"/>
</dbReference>
<dbReference type="Proteomes" id="UP000235653">
    <property type="component" value="Unassembled WGS sequence"/>
</dbReference>
<protein>
    <submittedName>
        <fullName evidence="1">Uncharacterized protein</fullName>
    </submittedName>
</protein>
<accession>A0A2P5P6K8</accession>
<dbReference type="InterPro" id="IPR001353">
    <property type="entry name" value="Proteasome_sua/b"/>
</dbReference>
<comment type="caution">
    <text evidence="1">The sequence shown here is derived from an EMBL/GenBank/DDBJ whole genome shotgun (WGS) entry which is preliminary data.</text>
</comment>
<dbReference type="Pfam" id="PF00227">
    <property type="entry name" value="Proteasome"/>
    <property type="match status" value="1"/>
</dbReference>
<sequence>MISDQMVTSHFPMGYEFERDDITKIMPLNDPPTCYALISGNVITANEMLGATKKDVKNKGTNTVDAIAEIARAHFSNVRKLKILRAEIEPRGLTLDTYYNNQTKLAPAIIQMIDGALRNNDVGVQLIVAGKGDGGCQLFSITNPGDLNCHDSVGYIAIGSGAPHAVYYLIEHGYKKDLPKEDVLKLLTEAKARSQVAPGVGNETTTVTVD</sequence>
<dbReference type="Gene3D" id="3.60.20.10">
    <property type="entry name" value="Glutamine Phosphoribosylpyrophosphate, subunit 1, domain 1"/>
    <property type="match status" value="1"/>
</dbReference>
<organism evidence="1 2">
    <name type="scientific">Dehalogenimonas etheniformans</name>
    <dbReference type="NCBI Taxonomy" id="1536648"/>
    <lineage>
        <taxon>Bacteria</taxon>
        <taxon>Bacillati</taxon>
        <taxon>Chloroflexota</taxon>
        <taxon>Dehalococcoidia</taxon>
        <taxon>Dehalococcoidales</taxon>
        <taxon>Dehalococcoidaceae</taxon>
        <taxon>Dehalogenimonas</taxon>
    </lineage>
</organism>
<dbReference type="AlphaFoldDB" id="A0A2P5P6K8"/>
<evidence type="ECO:0000313" key="2">
    <source>
        <dbReference type="Proteomes" id="UP000235653"/>
    </source>
</evidence>
<dbReference type="RefSeq" id="WP_102330944.1">
    <property type="nucleotide sequence ID" value="NZ_CP058566.2"/>
</dbReference>
<reference evidence="1 2" key="1">
    <citation type="journal article" date="2017" name="ISME J.">
        <title>Grape pomace compost harbors organohalide-respiring Dehalogenimonas species with novel reductive dehalogenase genes.</title>
        <authorList>
            <person name="Yang Y."/>
            <person name="Higgins S.A."/>
            <person name="Yan J."/>
            <person name="Simsir B."/>
            <person name="Chourey K."/>
            <person name="Iyer R."/>
            <person name="Hettich R.L."/>
            <person name="Baldwin B."/>
            <person name="Ogles D.M."/>
            <person name="Loffler F.E."/>
        </authorList>
    </citation>
    <scope>NUCLEOTIDE SEQUENCE [LARGE SCALE GENOMIC DNA]</scope>
    <source>
        <strain evidence="1 2">GP</strain>
    </source>
</reference>
<dbReference type="SUPFAM" id="SSF56235">
    <property type="entry name" value="N-terminal nucleophile aminohydrolases (Ntn hydrolases)"/>
    <property type="match status" value="1"/>
</dbReference>
<dbReference type="InterPro" id="IPR029055">
    <property type="entry name" value="Ntn_hydrolases_N"/>
</dbReference>
<gene>
    <name evidence="1" type="ORF">JP09_006465</name>
</gene>
<keyword evidence="2" id="KW-1185">Reference proteome</keyword>
<dbReference type="CDD" id="cd01901">
    <property type="entry name" value="Ntn_hydrolase"/>
    <property type="match status" value="1"/>
</dbReference>